<organism evidence="9 10">
    <name type="scientific">Falco tinnunculus</name>
    <name type="common">Common kestrel</name>
    <dbReference type="NCBI Taxonomy" id="100819"/>
    <lineage>
        <taxon>Eukaryota</taxon>
        <taxon>Metazoa</taxon>
        <taxon>Chordata</taxon>
        <taxon>Craniata</taxon>
        <taxon>Vertebrata</taxon>
        <taxon>Euteleostomi</taxon>
        <taxon>Archelosauria</taxon>
        <taxon>Archosauria</taxon>
        <taxon>Dinosauria</taxon>
        <taxon>Saurischia</taxon>
        <taxon>Theropoda</taxon>
        <taxon>Coelurosauria</taxon>
        <taxon>Aves</taxon>
        <taxon>Neognathae</taxon>
        <taxon>Neoaves</taxon>
        <taxon>Telluraves</taxon>
        <taxon>Australaves</taxon>
        <taxon>Falconiformes</taxon>
        <taxon>Falconidae</taxon>
        <taxon>Falco</taxon>
    </lineage>
</organism>
<evidence type="ECO:0000256" key="8">
    <source>
        <dbReference type="SAM" id="MobiDB-lite"/>
    </source>
</evidence>
<comment type="subcellular location">
    <subcellularLocation>
        <location evidence="7">Mitochondrion inner membrane</location>
    </subcellularLocation>
    <subcellularLocation>
        <location evidence="1">Mitochondrion membrane</location>
    </subcellularLocation>
</comment>
<evidence type="ECO:0000313" key="10">
    <source>
        <dbReference type="Proteomes" id="UP000694562"/>
    </source>
</evidence>
<evidence type="ECO:0000256" key="1">
    <source>
        <dbReference type="ARBA" id="ARBA00004325"/>
    </source>
</evidence>
<keyword evidence="7" id="KW-0999">Mitochondrion inner membrane</keyword>
<protein>
    <recommendedName>
        <fullName evidence="7">MICOS complex subunit</fullName>
    </recommendedName>
</protein>
<dbReference type="GO" id="GO:0042407">
    <property type="term" value="P:cristae formation"/>
    <property type="evidence" value="ECO:0007669"/>
    <property type="project" value="InterPro"/>
</dbReference>
<dbReference type="GO" id="GO:0061617">
    <property type="term" value="C:MICOS complex"/>
    <property type="evidence" value="ECO:0007669"/>
    <property type="project" value="UniProtKB-UniRule"/>
</dbReference>
<evidence type="ECO:0000256" key="7">
    <source>
        <dbReference type="RuleBase" id="RU363021"/>
    </source>
</evidence>
<evidence type="ECO:0000313" key="9">
    <source>
        <dbReference type="Ensembl" id="ENSFTIP00000003782.1"/>
    </source>
</evidence>
<sequence length="295" mass="32894">MKERWESQRSRCCLLPYRTGGRKSRVAKLAAVSSGLPFACITVYAATEKESKSQLVKPNQLPIYCPPPVKSKYIEEQPGHLQKQFSSVRQTTGRYVGWCRDAFVFVKNGIMDSIQFGKDAYVYLKNPPPEFLPKVGVITISGLAGIVLARKDSRFKKIAYPLGLTTLGISVCYPAQSVVFAKVTGKKLFSASHQTYEAVRSIWAEKEDVTKLQQESKSVMQEDKKKTDISPTKPESAIKSRSFNRTESSPVESWSTKDPVPSAGPVKTPKFKPDPKLMDHGQSSPEDVDMYSTRS</sequence>
<dbReference type="Pfam" id="PF09769">
    <property type="entry name" value="ApoO"/>
    <property type="match status" value="1"/>
</dbReference>
<keyword evidence="5 7" id="KW-0496">Mitochondrion</keyword>
<keyword evidence="4" id="KW-1133">Transmembrane helix</keyword>
<dbReference type="Proteomes" id="UP000694562">
    <property type="component" value="Unplaced"/>
</dbReference>
<comment type="function">
    <text evidence="7">Component of the MICOS complex, a large protein complex of the mitochondrial inner membrane that plays crucial roles in the maintenance of crista junctions, inner membrane architecture, and formation of contact sites to the outer membrane.</text>
</comment>
<keyword evidence="10" id="KW-1185">Reference proteome</keyword>
<dbReference type="PANTHER" id="PTHR14564">
    <property type="entry name" value="MICOS COMPLEX SUBUNIT MIC26 / MIC27 FAMILY MEMBER"/>
    <property type="match status" value="1"/>
</dbReference>
<dbReference type="InterPro" id="IPR019166">
    <property type="entry name" value="MIC26/MIC27"/>
</dbReference>
<comment type="similarity">
    <text evidence="2">Belongs to the apolipoprotein O/MICOS complex subunit Mic27 family.</text>
</comment>
<dbReference type="OMA" id="QVTKWAA"/>
<proteinExistence type="inferred from homology"/>
<evidence type="ECO:0000256" key="3">
    <source>
        <dbReference type="ARBA" id="ARBA00022692"/>
    </source>
</evidence>
<dbReference type="AlphaFoldDB" id="A0A8C4TZ68"/>
<dbReference type="InterPro" id="IPR033182">
    <property type="entry name" value="MIC26/MIC27_animal"/>
</dbReference>
<keyword evidence="3" id="KW-0812">Transmembrane</keyword>
<comment type="subunit">
    <text evidence="7">Component of the mitochondrial contact site and cristae organizing system (MICOS) complex.</text>
</comment>
<dbReference type="Ensembl" id="ENSFTIT00000003946.1">
    <property type="protein sequence ID" value="ENSFTIP00000003782.1"/>
    <property type="gene ID" value="ENSFTIG00000002604.1"/>
</dbReference>
<keyword evidence="6" id="KW-0472">Membrane</keyword>
<dbReference type="OrthoDB" id="5973346at2759"/>
<reference evidence="9" key="2">
    <citation type="submission" date="2025-09" db="UniProtKB">
        <authorList>
            <consortium name="Ensembl"/>
        </authorList>
    </citation>
    <scope>IDENTIFICATION</scope>
</reference>
<accession>A0A8C4TZ68</accession>
<name>A0A8C4TZ68_FALTI</name>
<evidence type="ECO:0000256" key="6">
    <source>
        <dbReference type="ARBA" id="ARBA00023136"/>
    </source>
</evidence>
<feature type="compositionally biased region" description="Polar residues" evidence="8">
    <location>
        <begin position="239"/>
        <end position="256"/>
    </location>
</feature>
<evidence type="ECO:0000256" key="5">
    <source>
        <dbReference type="ARBA" id="ARBA00023128"/>
    </source>
</evidence>
<feature type="region of interest" description="Disordered" evidence="8">
    <location>
        <begin position="214"/>
        <end position="295"/>
    </location>
</feature>
<evidence type="ECO:0000256" key="4">
    <source>
        <dbReference type="ARBA" id="ARBA00022989"/>
    </source>
</evidence>
<reference evidence="9" key="1">
    <citation type="submission" date="2025-08" db="UniProtKB">
        <authorList>
            <consortium name="Ensembl"/>
        </authorList>
    </citation>
    <scope>IDENTIFICATION</scope>
</reference>
<evidence type="ECO:0000256" key="2">
    <source>
        <dbReference type="ARBA" id="ARBA00010904"/>
    </source>
</evidence>